<dbReference type="EMBL" id="JARAKH010000005">
    <property type="protein sequence ID" value="KAK8404088.1"/>
    <property type="molecule type" value="Genomic_DNA"/>
</dbReference>
<dbReference type="PROSITE" id="PS51257">
    <property type="entry name" value="PROKAR_LIPOPROTEIN"/>
    <property type="match status" value="1"/>
</dbReference>
<proteinExistence type="predicted"/>
<protein>
    <submittedName>
        <fullName evidence="2">Uncharacterized protein</fullName>
    </submittedName>
</protein>
<organism evidence="2 3">
    <name type="scientific">Scylla paramamosain</name>
    <name type="common">Mud crab</name>
    <dbReference type="NCBI Taxonomy" id="85552"/>
    <lineage>
        <taxon>Eukaryota</taxon>
        <taxon>Metazoa</taxon>
        <taxon>Ecdysozoa</taxon>
        <taxon>Arthropoda</taxon>
        <taxon>Crustacea</taxon>
        <taxon>Multicrustacea</taxon>
        <taxon>Malacostraca</taxon>
        <taxon>Eumalacostraca</taxon>
        <taxon>Eucarida</taxon>
        <taxon>Decapoda</taxon>
        <taxon>Pleocyemata</taxon>
        <taxon>Brachyura</taxon>
        <taxon>Eubrachyura</taxon>
        <taxon>Portunoidea</taxon>
        <taxon>Portunidae</taxon>
        <taxon>Portuninae</taxon>
        <taxon>Scylla</taxon>
    </lineage>
</organism>
<feature type="region of interest" description="Disordered" evidence="1">
    <location>
        <begin position="128"/>
        <end position="154"/>
    </location>
</feature>
<evidence type="ECO:0000313" key="3">
    <source>
        <dbReference type="Proteomes" id="UP001487740"/>
    </source>
</evidence>
<dbReference type="AlphaFoldDB" id="A0AAW0UXY8"/>
<feature type="compositionally biased region" description="Low complexity" evidence="1">
    <location>
        <begin position="130"/>
        <end position="154"/>
    </location>
</feature>
<accession>A0AAW0UXY8</accession>
<comment type="caution">
    <text evidence="2">The sequence shown here is derived from an EMBL/GenBank/DDBJ whole genome shotgun (WGS) entry which is preliminary data.</text>
</comment>
<reference evidence="2 3" key="1">
    <citation type="submission" date="2023-03" db="EMBL/GenBank/DDBJ databases">
        <title>High-quality genome of Scylla paramamosain provides insights in environmental adaptation.</title>
        <authorList>
            <person name="Zhang L."/>
        </authorList>
    </citation>
    <scope>NUCLEOTIDE SEQUENCE [LARGE SCALE GENOMIC DNA]</scope>
    <source>
        <strain evidence="2">LZ_2023a</strain>
        <tissue evidence="2">Muscle</tissue>
    </source>
</reference>
<evidence type="ECO:0000313" key="2">
    <source>
        <dbReference type="EMBL" id="KAK8404088.1"/>
    </source>
</evidence>
<sequence length="164" mass="17302">MVGALGRASRPSVVVHSGGGCGTRSGGWWRLVAAVSGEVWQQRGGSVGAWCPVPQRPGSRAHLLPRVPLPGDPRPRLPITSLPGTVVAGTWWCRTLRCTRHRCCPASRSSYPRPCSVRLLQAWRVGHADPPAAARPSSQPASQPAGQPAPSAAPLFVREVGVSE</sequence>
<dbReference type="Proteomes" id="UP001487740">
    <property type="component" value="Unassembled WGS sequence"/>
</dbReference>
<evidence type="ECO:0000256" key="1">
    <source>
        <dbReference type="SAM" id="MobiDB-lite"/>
    </source>
</evidence>
<name>A0AAW0UXY8_SCYPA</name>
<gene>
    <name evidence="2" type="ORF">O3P69_000263</name>
</gene>
<keyword evidence="3" id="KW-1185">Reference proteome</keyword>